<protein>
    <submittedName>
        <fullName evidence="2">Uncharacterized protein</fullName>
    </submittedName>
</protein>
<dbReference type="AlphaFoldDB" id="A0A8S0U3E0"/>
<organism evidence="2 3">
    <name type="scientific">Olea europaea subsp. europaea</name>
    <dbReference type="NCBI Taxonomy" id="158383"/>
    <lineage>
        <taxon>Eukaryota</taxon>
        <taxon>Viridiplantae</taxon>
        <taxon>Streptophyta</taxon>
        <taxon>Embryophyta</taxon>
        <taxon>Tracheophyta</taxon>
        <taxon>Spermatophyta</taxon>
        <taxon>Magnoliopsida</taxon>
        <taxon>eudicotyledons</taxon>
        <taxon>Gunneridae</taxon>
        <taxon>Pentapetalae</taxon>
        <taxon>asterids</taxon>
        <taxon>lamiids</taxon>
        <taxon>Lamiales</taxon>
        <taxon>Oleaceae</taxon>
        <taxon>Oleeae</taxon>
        <taxon>Olea</taxon>
    </lineage>
</organism>
<dbReference type="Gramene" id="OE9A086858T1">
    <property type="protein sequence ID" value="OE9A086858C1"/>
    <property type="gene ID" value="OE9A086858"/>
</dbReference>
<keyword evidence="3" id="KW-1185">Reference proteome</keyword>
<dbReference type="EMBL" id="CACTIH010007425">
    <property type="protein sequence ID" value="CAA3013164.1"/>
    <property type="molecule type" value="Genomic_DNA"/>
</dbReference>
<feature type="region of interest" description="Disordered" evidence="1">
    <location>
        <begin position="64"/>
        <end position="101"/>
    </location>
</feature>
<comment type="caution">
    <text evidence="2">The sequence shown here is derived from an EMBL/GenBank/DDBJ whole genome shotgun (WGS) entry which is preliminary data.</text>
</comment>
<proteinExistence type="predicted"/>
<accession>A0A8S0U3E0</accession>
<reference evidence="2 3" key="1">
    <citation type="submission" date="2019-12" db="EMBL/GenBank/DDBJ databases">
        <authorList>
            <person name="Alioto T."/>
            <person name="Alioto T."/>
            <person name="Gomez Garrido J."/>
        </authorList>
    </citation>
    <scope>NUCLEOTIDE SEQUENCE [LARGE SCALE GENOMIC DNA]</scope>
</reference>
<dbReference type="PANTHER" id="PTHR36405">
    <property type="entry name" value="BNAA10G09140D PROTEIN"/>
    <property type="match status" value="1"/>
</dbReference>
<dbReference type="PANTHER" id="PTHR36405:SF1">
    <property type="entry name" value="OS07G0520600 PROTEIN"/>
    <property type="match status" value="1"/>
</dbReference>
<gene>
    <name evidence="2" type="ORF">OLEA9_A086858</name>
</gene>
<dbReference type="OrthoDB" id="670923at2759"/>
<sequence>MLHILGDKASEGPISIGTTGRVRTLMMQELEAKEHKRKPQNAPVVPLYCGRNWFLPTPNCRVSRESLKPTRKSANSGNNSSRHRRAQYGSQHMPMLQSEDKVSVTPIRERGRPVKKVSKLVEIVDLKCGNQERSWPVPIPNQLRRVCFSKLSE</sequence>
<evidence type="ECO:0000313" key="2">
    <source>
        <dbReference type="EMBL" id="CAA3013164.1"/>
    </source>
</evidence>
<evidence type="ECO:0000256" key="1">
    <source>
        <dbReference type="SAM" id="MobiDB-lite"/>
    </source>
</evidence>
<dbReference type="Proteomes" id="UP000594638">
    <property type="component" value="Unassembled WGS sequence"/>
</dbReference>
<evidence type="ECO:0000313" key="3">
    <source>
        <dbReference type="Proteomes" id="UP000594638"/>
    </source>
</evidence>
<name>A0A8S0U3E0_OLEEU</name>